<evidence type="ECO:0000313" key="3">
    <source>
        <dbReference type="Proteomes" id="UP000219621"/>
    </source>
</evidence>
<name>A0A286G3L8_9PROT</name>
<feature type="transmembrane region" description="Helical" evidence="1">
    <location>
        <begin position="131"/>
        <end position="154"/>
    </location>
</feature>
<dbReference type="AlphaFoldDB" id="A0A286G3L8"/>
<proteinExistence type="predicted"/>
<keyword evidence="1" id="KW-0812">Transmembrane</keyword>
<dbReference type="Pfam" id="PF09955">
    <property type="entry name" value="DUF2189"/>
    <property type="match status" value="1"/>
</dbReference>
<evidence type="ECO:0000313" key="2">
    <source>
        <dbReference type="EMBL" id="SOD90088.1"/>
    </source>
</evidence>
<keyword evidence="1" id="KW-1133">Transmembrane helix</keyword>
<dbReference type="InterPro" id="IPR018692">
    <property type="entry name" value="DUF2189"/>
</dbReference>
<keyword evidence="1" id="KW-0472">Membrane</keyword>
<protein>
    <submittedName>
        <fullName evidence="2">Uncharacterized membrane protein</fullName>
    </submittedName>
</protein>
<dbReference type="Proteomes" id="UP000219621">
    <property type="component" value="Unassembled WGS sequence"/>
</dbReference>
<accession>A0A286G3L8</accession>
<evidence type="ECO:0000256" key="1">
    <source>
        <dbReference type="SAM" id="Phobius"/>
    </source>
</evidence>
<feature type="transmembrane region" description="Helical" evidence="1">
    <location>
        <begin position="232"/>
        <end position="255"/>
    </location>
</feature>
<feature type="transmembrane region" description="Helical" evidence="1">
    <location>
        <begin position="55"/>
        <end position="73"/>
    </location>
</feature>
<feature type="transmembrane region" description="Helical" evidence="1">
    <location>
        <begin position="174"/>
        <end position="200"/>
    </location>
</feature>
<keyword evidence="3" id="KW-1185">Reference proteome</keyword>
<sequence>MSAIYSHPTLHRERNRRPWLEGRPYPDIRTVTVDQSSLWLAAGWRDLTANPGVSLTYGMAFTVLAYLLVFGLGELGMASLILPLVGGFLLIAPVLAVGLYEASRRRETGEPVRLGMCWAAFTRNPIQLSSIGLVLMILFLVWLMLALLVFAVFYNSAPPNMSSFLIDIVMAPQAPLFLVVGTLVGGVLATIAFTLSVVALPMLLDRPETSAVYAMATSVEAVRKNARVMIGWAAMLALITFAGMATFFVGLAVMLPLAGHASWHAYRAMVGDRV</sequence>
<gene>
    <name evidence="2" type="ORF">SAMN05421508_101436</name>
</gene>
<dbReference type="RefSeq" id="WP_245913334.1">
    <property type="nucleotide sequence ID" value="NZ_OCNJ01000001.1"/>
</dbReference>
<feature type="transmembrane region" description="Helical" evidence="1">
    <location>
        <begin position="79"/>
        <end position="100"/>
    </location>
</feature>
<organism evidence="2 3">
    <name type="scientific">Caenispirillum bisanense</name>
    <dbReference type="NCBI Taxonomy" id="414052"/>
    <lineage>
        <taxon>Bacteria</taxon>
        <taxon>Pseudomonadati</taxon>
        <taxon>Pseudomonadota</taxon>
        <taxon>Alphaproteobacteria</taxon>
        <taxon>Rhodospirillales</taxon>
        <taxon>Novispirillaceae</taxon>
        <taxon>Caenispirillum</taxon>
    </lineage>
</organism>
<dbReference type="EMBL" id="OCNJ01000001">
    <property type="protein sequence ID" value="SOD90088.1"/>
    <property type="molecule type" value="Genomic_DNA"/>
</dbReference>
<reference evidence="2 3" key="1">
    <citation type="submission" date="2017-09" db="EMBL/GenBank/DDBJ databases">
        <authorList>
            <person name="Ehlers B."/>
            <person name="Leendertz F.H."/>
        </authorList>
    </citation>
    <scope>NUCLEOTIDE SEQUENCE [LARGE SCALE GENOMIC DNA]</scope>
    <source>
        <strain evidence="2 3">USBA 140</strain>
    </source>
</reference>